<keyword evidence="3 5" id="KW-1133">Transmembrane helix</keyword>
<keyword evidence="2 5" id="KW-0812">Transmembrane</keyword>
<keyword evidence="4 5" id="KW-0472">Membrane</keyword>
<evidence type="ECO:0000256" key="4">
    <source>
        <dbReference type="ARBA" id="ARBA00023136"/>
    </source>
</evidence>
<sequence length="385" mass="41221">MLYALKAYLKKPATIVGVVMLLMFQVIFSIIWMTGYKGINENTTKLSIAIVNEDQGAGAKISEQLASSLPFHMVTGMNLEEAKGSLERREVQMVLQVPADFSQQLQSQGQQAELRYTINESNPMMIKSVMQSVAAQITATVGKQVTIQGTEAVLKQANVPAAQAQGIAQGVVDKVNANMTFTNPVQGMNNQMVPMMMVLASFVGAMIMGMNFQQATDMIGPGISKWSKFGARVVINVSSAIVVSLIGSSLIAGLGGQHAGGFISVWLFQALFLLTFMFFAQMFLIVFGMAGMLFNMTLLSLQLVSSGAMVPRELLSGFYQGLGHYLPATYAVDGLMNLLFGGPSVVSDVLLLVAILAASLFVSLAATGLRKQTQRAVAPIAVPVK</sequence>
<proteinExistence type="predicted"/>
<feature type="transmembrane region" description="Helical" evidence="5">
    <location>
        <begin position="266"/>
        <end position="286"/>
    </location>
</feature>
<reference evidence="7" key="1">
    <citation type="submission" date="2020-06" db="EMBL/GenBank/DDBJ databases">
        <title>Paenibacillus sp. nov., isolated from soil.</title>
        <authorList>
            <person name="Seo Y.L."/>
        </authorList>
    </citation>
    <scope>NUCLEOTIDE SEQUENCE [LARGE SCALE GENOMIC DNA]</scope>
    <source>
        <strain evidence="7">JW14</strain>
    </source>
</reference>
<dbReference type="Pfam" id="PF12698">
    <property type="entry name" value="ABC2_membrane_3"/>
    <property type="match status" value="1"/>
</dbReference>
<organism evidence="7 8">
    <name type="scientific">Paenibacillus agri</name>
    <dbReference type="NCBI Taxonomy" id="2744309"/>
    <lineage>
        <taxon>Bacteria</taxon>
        <taxon>Bacillati</taxon>
        <taxon>Bacillota</taxon>
        <taxon>Bacilli</taxon>
        <taxon>Bacillales</taxon>
        <taxon>Paenibacillaceae</taxon>
        <taxon>Paenibacillus</taxon>
    </lineage>
</organism>
<evidence type="ECO:0000256" key="1">
    <source>
        <dbReference type="ARBA" id="ARBA00004141"/>
    </source>
</evidence>
<dbReference type="Proteomes" id="UP000564806">
    <property type="component" value="Unassembled WGS sequence"/>
</dbReference>
<dbReference type="GO" id="GO:0016020">
    <property type="term" value="C:membrane"/>
    <property type="evidence" value="ECO:0007669"/>
    <property type="project" value="UniProtKB-SubCell"/>
</dbReference>
<dbReference type="InterPro" id="IPR013525">
    <property type="entry name" value="ABC2_TM"/>
</dbReference>
<dbReference type="PANTHER" id="PTHR43077:SF10">
    <property type="entry name" value="TRANSPORT PERMEASE PROTEIN"/>
    <property type="match status" value="1"/>
</dbReference>
<dbReference type="Gene3D" id="3.40.1710.10">
    <property type="entry name" value="abc type-2 transporter like domain"/>
    <property type="match status" value="1"/>
</dbReference>
<gene>
    <name evidence="7" type="ORF">HPT30_17175</name>
</gene>
<protein>
    <submittedName>
        <fullName evidence="7">DUF3533 domain-containing protein</fullName>
    </submittedName>
</protein>
<evidence type="ECO:0000256" key="3">
    <source>
        <dbReference type="ARBA" id="ARBA00022989"/>
    </source>
</evidence>
<dbReference type="EMBL" id="JABWCS010000212">
    <property type="protein sequence ID" value="NUU62078.1"/>
    <property type="molecule type" value="Genomic_DNA"/>
</dbReference>
<feature type="transmembrane region" description="Helical" evidence="5">
    <location>
        <begin position="233"/>
        <end position="254"/>
    </location>
</feature>
<dbReference type="PANTHER" id="PTHR43077">
    <property type="entry name" value="TRANSPORT PERMEASE YVFS-RELATED"/>
    <property type="match status" value="1"/>
</dbReference>
<dbReference type="AlphaFoldDB" id="A0A850ELZ2"/>
<feature type="transmembrane region" description="Helical" evidence="5">
    <location>
        <begin position="192"/>
        <end position="212"/>
    </location>
</feature>
<evidence type="ECO:0000256" key="5">
    <source>
        <dbReference type="SAM" id="Phobius"/>
    </source>
</evidence>
<feature type="domain" description="ABC-2 type transporter transmembrane" evidence="6">
    <location>
        <begin position="19"/>
        <end position="366"/>
    </location>
</feature>
<evidence type="ECO:0000313" key="7">
    <source>
        <dbReference type="EMBL" id="NUU62078.1"/>
    </source>
</evidence>
<feature type="transmembrane region" description="Helical" evidence="5">
    <location>
        <begin position="293"/>
        <end position="310"/>
    </location>
</feature>
<comment type="caution">
    <text evidence="7">The sequence shown here is derived from an EMBL/GenBank/DDBJ whole genome shotgun (WGS) entry which is preliminary data.</text>
</comment>
<name>A0A850ELZ2_9BACL</name>
<feature type="transmembrane region" description="Helical" evidence="5">
    <location>
        <begin position="12"/>
        <end position="33"/>
    </location>
</feature>
<dbReference type="InterPro" id="IPR051328">
    <property type="entry name" value="T7SS_ABC-Transporter"/>
</dbReference>
<dbReference type="GO" id="GO:0140359">
    <property type="term" value="F:ABC-type transporter activity"/>
    <property type="evidence" value="ECO:0007669"/>
    <property type="project" value="InterPro"/>
</dbReference>
<evidence type="ECO:0000259" key="6">
    <source>
        <dbReference type="Pfam" id="PF12698"/>
    </source>
</evidence>
<dbReference type="RefSeq" id="WP_175372569.1">
    <property type="nucleotide sequence ID" value="NZ_JABWCS010000212.1"/>
</dbReference>
<comment type="subcellular location">
    <subcellularLocation>
        <location evidence="1">Membrane</location>
        <topology evidence="1">Multi-pass membrane protein</topology>
    </subcellularLocation>
</comment>
<keyword evidence="8" id="KW-1185">Reference proteome</keyword>
<evidence type="ECO:0000313" key="8">
    <source>
        <dbReference type="Proteomes" id="UP000564806"/>
    </source>
</evidence>
<evidence type="ECO:0000256" key="2">
    <source>
        <dbReference type="ARBA" id="ARBA00022692"/>
    </source>
</evidence>
<feature type="transmembrane region" description="Helical" evidence="5">
    <location>
        <begin position="345"/>
        <end position="366"/>
    </location>
</feature>
<accession>A0A850ELZ2</accession>